<reference evidence="1 2" key="1">
    <citation type="journal article" date="2022" name="Genome Biol. Evol.">
        <title>The Spruce Budworm Genome: Reconstructing the Evolutionary History of Antifreeze Proteins.</title>
        <authorList>
            <person name="Beliveau C."/>
            <person name="Gagne P."/>
            <person name="Picq S."/>
            <person name="Vernygora O."/>
            <person name="Keeling C.I."/>
            <person name="Pinkney K."/>
            <person name="Doucet D."/>
            <person name="Wen F."/>
            <person name="Johnston J.S."/>
            <person name="Maaroufi H."/>
            <person name="Boyle B."/>
            <person name="Laroche J."/>
            <person name="Dewar K."/>
            <person name="Juretic N."/>
            <person name="Blackburn G."/>
            <person name="Nisole A."/>
            <person name="Brunet B."/>
            <person name="Brandao M."/>
            <person name="Lumley L."/>
            <person name="Duan J."/>
            <person name="Quan G."/>
            <person name="Lucarotti C.J."/>
            <person name="Roe A.D."/>
            <person name="Sperling F.A.H."/>
            <person name="Levesque R.C."/>
            <person name="Cusson M."/>
        </authorList>
    </citation>
    <scope>NUCLEOTIDE SEQUENCE [LARGE SCALE GENOMIC DNA]</scope>
    <source>
        <strain evidence="1">Glfc:IPQL:Cfum</strain>
    </source>
</reference>
<name>A0ACC0JGE6_CHOFU</name>
<protein>
    <submittedName>
        <fullName evidence="1">Uncharacterized protein</fullName>
    </submittedName>
</protein>
<proteinExistence type="predicted"/>
<organism evidence="1 2">
    <name type="scientific">Choristoneura fumiferana</name>
    <name type="common">Spruce budworm moth</name>
    <name type="synonym">Archips fumiferana</name>
    <dbReference type="NCBI Taxonomy" id="7141"/>
    <lineage>
        <taxon>Eukaryota</taxon>
        <taxon>Metazoa</taxon>
        <taxon>Ecdysozoa</taxon>
        <taxon>Arthropoda</taxon>
        <taxon>Hexapoda</taxon>
        <taxon>Insecta</taxon>
        <taxon>Pterygota</taxon>
        <taxon>Neoptera</taxon>
        <taxon>Endopterygota</taxon>
        <taxon>Lepidoptera</taxon>
        <taxon>Glossata</taxon>
        <taxon>Ditrysia</taxon>
        <taxon>Tortricoidea</taxon>
        <taxon>Tortricidae</taxon>
        <taxon>Tortricinae</taxon>
        <taxon>Choristoneura</taxon>
    </lineage>
</organism>
<gene>
    <name evidence="1" type="ORF">MSG28_014224</name>
</gene>
<comment type="caution">
    <text evidence="1">The sequence shown here is derived from an EMBL/GenBank/DDBJ whole genome shotgun (WGS) entry which is preliminary data.</text>
</comment>
<dbReference type="Proteomes" id="UP001064048">
    <property type="component" value="Chromosome 25"/>
</dbReference>
<accession>A0ACC0JGE6</accession>
<evidence type="ECO:0000313" key="2">
    <source>
        <dbReference type="Proteomes" id="UP001064048"/>
    </source>
</evidence>
<evidence type="ECO:0000313" key="1">
    <source>
        <dbReference type="EMBL" id="KAI8423169.1"/>
    </source>
</evidence>
<sequence>MFRVTPLICNSRSVLYRCRTVELRVASICQTSARAQREREACPAPPPPPPPPRDLRLLWGTLALAVFTGWFTVYAKKSPEVRDWLSIHLPWFDDFIAIAYEENMSHADFAKDAADRVREYVTRDRRPRQCSSDGKPVPPDLAVQSSSAINRTPTASRLLGRNAVILQLNKLQYVSNRTARGGIAVTIHLYNAVVPTAIRLHYNRAAGLHNCKRTAESGRSFDAVGVTASKLRSNSHFAAGLQFKCSPKEDVRCVNRDEKQDMRAMERGMLGVSLRDRIRNTEIRRRTKVTDIAGKICKLKWQWAGHIARRTDNRWGRKVLEWRPRTGRRSIGRPPTRWTDDIVRVAGNRRMQVASCRSLWRSKGEAFVQQWTSSG</sequence>
<dbReference type="EMBL" id="CM046125">
    <property type="protein sequence ID" value="KAI8423169.1"/>
    <property type="molecule type" value="Genomic_DNA"/>
</dbReference>
<keyword evidence="2" id="KW-1185">Reference proteome</keyword>